<organism evidence="2 3">
    <name type="scientific">Xyrichtys novacula</name>
    <name type="common">Pearly razorfish</name>
    <name type="synonym">Hemipteronotus novacula</name>
    <dbReference type="NCBI Taxonomy" id="13765"/>
    <lineage>
        <taxon>Eukaryota</taxon>
        <taxon>Metazoa</taxon>
        <taxon>Chordata</taxon>
        <taxon>Craniata</taxon>
        <taxon>Vertebrata</taxon>
        <taxon>Euteleostomi</taxon>
        <taxon>Actinopterygii</taxon>
        <taxon>Neopterygii</taxon>
        <taxon>Teleostei</taxon>
        <taxon>Neoteleostei</taxon>
        <taxon>Acanthomorphata</taxon>
        <taxon>Eupercaria</taxon>
        <taxon>Labriformes</taxon>
        <taxon>Labridae</taxon>
        <taxon>Xyrichtys</taxon>
    </lineage>
</organism>
<dbReference type="AlphaFoldDB" id="A0AAV1EYC1"/>
<feature type="region of interest" description="Disordered" evidence="1">
    <location>
        <begin position="98"/>
        <end position="126"/>
    </location>
</feature>
<keyword evidence="3" id="KW-1185">Reference proteome</keyword>
<reference evidence="2" key="1">
    <citation type="submission" date="2023-08" db="EMBL/GenBank/DDBJ databases">
        <authorList>
            <person name="Alioto T."/>
            <person name="Alioto T."/>
            <person name="Gomez Garrido J."/>
        </authorList>
    </citation>
    <scope>NUCLEOTIDE SEQUENCE</scope>
</reference>
<evidence type="ECO:0000313" key="3">
    <source>
        <dbReference type="Proteomes" id="UP001178508"/>
    </source>
</evidence>
<accession>A0AAV1EYC1</accession>
<evidence type="ECO:0000313" key="2">
    <source>
        <dbReference type="EMBL" id="CAJ1053462.1"/>
    </source>
</evidence>
<evidence type="ECO:0000256" key="1">
    <source>
        <dbReference type="SAM" id="MobiDB-lite"/>
    </source>
</evidence>
<protein>
    <submittedName>
        <fullName evidence="2">Uncharacterized protein</fullName>
    </submittedName>
</protein>
<proteinExistence type="predicted"/>
<sequence length="207" mass="22319">MAPLTSPPDCVRCSRLTARIAELEDRISNLYMIQEAEQFLDTFILGSVHTDPTADSVPPQVTEPAAPAVGPAVVVDSLPAEEPNNSWIRLGARPKLIPASSTPSHQAPWIRIGDGTRGGRRSSRVPPSRVIKLQNKYDVLRDFPSFLAEELPAHCHNNSPRLSSSQTPAPDPPLIATVHTSTKKSACLLLSPPVSIPAAITKTYLPV</sequence>
<dbReference type="EMBL" id="OY660866">
    <property type="protein sequence ID" value="CAJ1053462.1"/>
    <property type="molecule type" value="Genomic_DNA"/>
</dbReference>
<name>A0AAV1EYC1_XYRNO</name>
<dbReference type="Proteomes" id="UP001178508">
    <property type="component" value="Chromosome 3"/>
</dbReference>
<gene>
    <name evidence="2" type="ORF">XNOV1_A011103</name>
</gene>